<dbReference type="Proteomes" id="UP000663889">
    <property type="component" value="Unassembled WGS sequence"/>
</dbReference>
<sequence length="182" mass="21290">MQFSQQIESMRILINTKNSDYGLVDVKMDIIYFFSDWHRYFSRKGNGNKYIKLDDDIEHSDKDEAVSVFHSFWFTNLLFGQLAELFVTESFGDNCDYQHQNAIASTKNNNTYSQVIEFNLFNNDPSNRLRHGVNVILSSTLATSIHSFREKVMNIAHWLFIIIAIEFLASSSEYFIWTITIK</sequence>
<accession>A0A815DTQ6</accession>
<comment type="caution">
    <text evidence="3">The sequence shown here is derived from an EMBL/GenBank/DDBJ whole genome shotgun (WGS) entry which is preliminary data.</text>
</comment>
<dbReference type="Proteomes" id="UP000663882">
    <property type="component" value="Unassembled WGS sequence"/>
</dbReference>
<keyword evidence="1" id="KW-0472">Membrane</keyword>
<evidence type="ECO:0000256" key="1">
    <source>
        <dbReference type="SAM" id="Phobius"/>
    </source>
</evidence>
<protein>
    <submittedName>
        <fullName evidence="3">Uncharacterized protein</fullName>
    </submittedName>
</protein>
<dbReference type="EMBL" id="CAJNOU010002214">
    <property type="protein sequence ID" value="CAF1301182.1"/>
    <property type="molecule type" value="Genomic_DNA"/>
</dbReference>
<feature type="transmembrane region" description="Helical" evidence="1">
    <location>
        <begin position="155"/>
        <end position="177"/>
    </location>
</feature>
<keyword evidence="1" id="KW-1133">Transmembrane helix</keyword>
<evidence type="ECO:0000313" key="2">
    <source>
        <dbReference type="EMBL" id="CAF1071418.1"/>
    </source>
</evidence>
<dbReference type="AlphaFoldDB" id="A0A815DTQ6"/>
<organism evidence="3 4">
    <name type="scientific">Rotaria sordida</name>
    <dbReference type="NCBI Taxonomy" id="392033"/>
    <lineage>
        <taxon>Eukaryota</taxon>
        <taxon>Metazoa</taxon>
        <taxon>Spiralia</taxon>
        <taxon>Gnathifera</taxon>
        <taxon>Rotifera</taxon>
        <taxon>Eurotatoria</taxon>
        <taxon>Bdelloidea</taxon>
        <taxon>Philodinida</taxon>
        <taxon>Philodinidae</taxon>
        <taxon>Rotaria</taxon>
    </lineage>
</organism>
<gene>
    <name evidence="2" type="ORF">RFH988_LOCUS17796</name>
    <name evidence="3" type="ORF">SEV965_LOCUS26297</name>
</gene>
<evidence type="ECO:0000313" key="3">
    <source>
        <dbReference type="EMBL" id="CAF1301182.1"/>
    </source>
</evidence>
<keyword evidence="1" id="KW-0812">Transmembrane</keyword>
<reference evidence="3" key="1">
    <citation type="submission" date="2021-02" db="EMBL/GenBank/DDBJ databases">
        <authorList>
            <person name="Nowell W R."/>
        </authorList>
    </citation>
    <scope>NUCLEOTIDE SEQUENCE</scope>
</reference>
<evidence type="ECO:0000313" key="4">
    <source>
        <dbReference type="Proteomes" id="UP000663889"/>
    </source>
</evidence>
<name>A0A815DTQ6_9BILA</name>
<proteinExistence type="predicted"/>
<dbReference type="EMBL" id="CAJNOO010000968">
    <property type="protein sequence ID" value="CAF1071418.1"/>
    <property type="molecule type" value="Genomic_DNA"/>
</dbReference>